<dbReference type="STRING" id="717772.THIAE_10385"/>
<dbReference type="InParanoid" id="W0DUX4"/>
<organism evidence="1 2">
    <name type="scientific">Thiomicrospira aerophila AL3</name>
    <dbReference type="NCBI Taxonomy" id="717772"/>
    <lineage>
        <taxon>Bacteria</taxon>
        <taxon>Pseudomonadati</taxon>
        <taxon>Pseudomonadota</taxon>
        <taxon>Gammaproteobacteria</taxon>
        <taxon>Thiotrichales</taxon>
        <taxon>Piscirickettsiaceae</taxon>
        <taxon>Thiomicrospira</taxon>
    </lineage>
</organism>
<protein>
    <recommendedName>
        <fullName evidence="3">Flagellar motor switch protein FliG C-terminal domain-containing protein</fullName>
    </recommendedName>
</protein>
<dbReference type="EMBL" id="CP007030">
    <property type="protein sequence ID" value="AHF02405.1"/>
    <property type="molecule type" value="Genomic_DNA"/>
</dbReference>
<dbReference type="eggNOG" id="COG1536">
    <property type="taxonomic scope" value="Bacteria"/>
</dbReference>
<dbReference type="AlphaFoldDB" id="W0DUX4"/>
<evidence type="ECO:0008006" key="3">
    <source>
        <dbReference type="Google" id="ProtNLM"/>
    </source>
</evidence>
<dbReference type="Proteomes" id="UP000005380">
    <property type="component" value="Chromosome"/>
</dbReference>
<dbReference type="KEGG" id="tao:THIAE_10385"/>
<gene>
    <name evidence="1" type="ORF">THIAE_10385</name>
</gene>
<evidence type="ECO:0000313" key="2">
    <source>
        <dbReference type="Proteomes" id="UP000005380"/>
    </source>
</evidence>
<reference evidence="1 2" key="1">
    <citation type="submission" date="2013-12" db="EMBL/GenBank/DDBJ databases">
        <authorList>
            <consortium name="DOE Joint Genome Institute"/>
            <person name="Kappler U."/>
            <person name="Huntemann M."/>
            <person name="Han J."/>
            <person name="Chen A."/>
            <person name="Kyrpides N."/>
            <person name="Mavromatis K."/>
            <person name="Markowitz V."/>
            <person name="Palaniappan K."/>
            <person name="Ivanova N."/>
            <person name="Schaumberg A."/>
            <person name="Pati A."/>
            <person name="Liolios K."/>
            <person name="Nordberg H.P."/>
            <person name="Cantor M.N."/>
            <person name="Hua S.X."/>
            <person name="Woyke T."/>
        </authorList>
    </citation>
    <scope>NUCLEOTIDE SEQUENCE [LARGE SCALE GENOMIC DNA]</scope>
    <source>
        <strain evidence="2">AL2</strain>
    </source>
</reference>
<accession>W0DUX4</accession>
<dbReference type="RefSeq" id="WP_006460073.1">
    <property type="nucleotide sequence ID" value="NZ_CP007030.1"/>
</dbReference>
<name>W0DUX4_9GAMM</name>
<sequence length="154" mass="17683">MEIKVKRKDDNVLLIELGHVIITLPNDAANELVSLMDYRIKQLTPEDEAALERSLAAYRKIALKIVEMEDATIQMMLASLSTMQKIILCRIDSTGQVKQKILKNLPLVKRHELEEELGFNEKITVKKALNQMEHKIVPLLKKAILDRKRLLSED</sequence>
<evidence type="ECO:0000313" key="1">
    <source>
        <dbReference type="EMBL" id="AHF02405.1"/>
    </source>
</evidence>
<dbReference type="HOGENOM" id="CLU_1703426_0_0_6"/>
<proteinExistence type="predicted"/>
<keyword evidence="2" id="KW-1185">Reference proteome</keyword>
<dbReference type="OrthoDB" id="5615729at2"/>